<dbReference type="EMBL" id="JAJATW010000008">
    <property type="protein sequence ID" value="MCB5161640.1"/>
    <property type="molecule type" value="Genomic_DNA"/>
</dbReference>
<sequence>MIEVFGIKNCDTMKKAFRWLEENKVEYRFHDYKKEGLDAELASNWIATLGWENVINKRGTTWRKLDDETKNTMNAENAVQLMITQTSIVKRPVIVSGETKLLGFNPDDYAKHLL</sequence>
<dbReference type="PANTHER" id="PTHR30041">
    <property type="entry name" value="ARSENATE REDUCTASE"/>
    <property type="match status" value="1"/>
</dbReference>
<dbReference type="NCBIfam" id="NF008107">
    <property type="entry name" value="PRK10853.1"/>
    <property type="match status" value="1"/>
</dbReference>
<dbReference type="PANTHER" id="PTHR30041:SF8">
    <property type="entry name" value="PROTEIN YFFB"/>
    <property type="match status" value="1"/>
</dbReference>
<dbReference type="InterPro" id="IPR036249">
    <property type="entry name" value="Thioredoxin-like_sf"/>
</dbReference>
<dbReference type="Gene3D" id="3.40.30.10">
    <property type="entry name" value="Glutaredoxin"/>
    <property type="match status" value="1"/>
</dbReference>
<evidence type="ECO:0000256" key="2">
    <source>
        <dbReference type="PROSITE-ProRule" id="PRU01282"/>
    </source>
</evidence>
<dbReference type="Proteomes" id="UP001139095">
    <property type="component" value="Unassembled WGS sequence"/>
</dbReference>
<dbReference type="AlphaFoldDB" id="A0A9X1ILW9"/>
<dbReference type="Pfam" id="PF03960">
    <property type="entry name" value="ArsC"/>
    <property type="match status" value="1"/>
</dbReference>
<evidence type="ECO:0000313" key="4">
    <source>
        <dbReference type="Proteomes" id="UP001139095"/>
    </source>
</evidence>
<evidence type="ECO:0000313" key="3">
    <source>
        <dbReference type="EMBL" id="MCB5161640.1"/>
    </source>
</evidence>
<comment type="similarity">
    <text evidence="1 2">Belongs to the ArsC family.</text>
</comment>
<dbReference type="InterPro" id="IPR006504">
    <property type="entry name" value="Tscrpt_reg_Spx/MgsR"/>
</dbReference>
<name>A0A9X1ILW9_9GAMM</name>
<accession>A0A9X1ILW9</accession>
<dbReference type="RefSeq" id="WP_226754014.1">
    <property type="nucleotide sequence ID" value="NZ_JAJATW010000008.1"/>
</dbReference>
<reference evidence="3" key="1">
    <citation type="submission" date="2021-10" db="EMBL/GenBank/DDBJ databases">
        <title>Marinomonas pontica sp. nov., isolated from the Black Sea.</title>
        <authorList>
            <person name="Zhao L.-H."/>
            <person name="Xue J.-H."/>
        </authorList>
    </citation>
    <scope>NUCLEOTIDE SEQUENCE</scope>
    <source>
        <strain evidence="3">E8</strain>
    </source>
</reference>
<dbReference type="SUPFAM" id="SSF52833">
    <property type="entry name" value="Thioredoxin-like"/>
    <property type="match status" value="1"/>
</dbReference>
<protein>
    <submittedName>
        <fullName evidence="3">ArsC family reductase</fullName>
    </submittedName>
</protein>
<dbReference type="NCBIfam" id="TIGR01617">
    <property type="entry name" value="arsC_related"/>
    <property type="match status" value="1"/>
</dbReference>
<organism evidence="3 4">
    <name type="scientific">Marinomonas algarum</name>
    <dbReference type="NCBI Taxonomy" id="2883105"/>
    <lineage>
        <taxon>Bacteria</taxon>
        <taxon>Pseudomonadati</taxon>
        <taxon>Pseudomonadota</taxon>
        <taxon>Gammaproteobacteria</taxon>
        <taxon>Oceanospirillales</taxon>
        <taxon>Oceanospirillaceae</taxon>
        <taxon>Marinomonas</taxon>
    </lineage>
</organism>
<evidence type="ECO:0000256" key="1">
    <source>
        <dbReference type="ARBA" id="ARBA00007198"/>
    </source>
</evidence>
<dbReference type="PROSITE" id="PS51353">
    <property type="entry name" value="ARSC"/>
    <property type="match status" value="1"/>
</dbReference>
<gene>
    <name evidence="3" type="ORF">LG368_06965</name>
</gene>
<keyword evidence="4" id="KW-1185">Reference proteome</keyword>
<proteinExistence type="inferred from homology"/>
<comment type="caution">
    <text evidence="3">The sequence shown here is derived from an EMBL/GenBank/DDBJ whole genome shotgun (WGS) entry which is preliminary data.</text>
</comment>
<dbReference type="CDD" id="cd03035">
    <property type="entry name" value="ArsC_Yffb"/>
    <property type="match status" value="1"/>
</dbReference>
<dbReference type="InterPro" id="IPR006660">
    <property type="entry name" value="Arsenate_reductase-like"/>
</dbReference>